<reference evidence="1 2" key="1">
    <citation type="submission" date="2024-05" db="EMBL/GenBank/DDBJ databases">
        <title>Achromobacter denitrificans. BP1, complete genome.</title>
        <authorList>
            <person name="Zhang B."/>
        </authorList>
    </citation>
    <scope>NUCLEOTIDE SEQUENCE [LARGE SCALE GENOMIC DNA]</scope>
    <source>
        <strain evidence="1 2">BP1</strain>
    </source>
</reference>
<proteinExistence type="predicted"/>
<gene>
    <name evidence="1" type="ORF">AAIK43_18315</name>
</gene>
<evidence type="ECO:0000313" key="1">
    <source>
        <dbReference type="EMBL" id="XAN13368.1"/>
    </source>
</evidence>
<dbReference type="Proteomes" id="UP001446337">
    <property type="component" value="Chromosome"/>
</dbReference>
<evidence type="ECO:0000313" key="2">
    <source>
        <dbReference type="Proteomes" id="UP001446337"/>
    </source>
</evidence>
<organism evidence="1 2">
    <name type="scientific">Achromobacter denitrificans</name>
    <name type="common">Alcaligenes denitrificans</name>
    <dbReference type="NCBI Taxonomy" id="32002"/>
    <lineage>
        <taxon>Bacteria</taxon>
        <taxon>Pseudomonadati</taxon>
        <taxon>Pseudomonadota</taxon>
        <taxon>Betaproteobacteria</taxon>
        <taxon>Burkholderiales</taxon>
        <taxon>Alcaligenaceae</taxon>
        <taxon>Achromobacter</taxon>
    </lineage>
</organism>
<dbReference type="RefSeq" id="WP_123787014.1">
    <property type="nucleotide sequence ID" value="NZ_CP154792.1"/>
</dbReference>
<name>A0ABZ3FUB9_ACHDE</name>
<protein>
    <submittedName>
        <fullName evidence="1">Uncharacterized protein</fullName>
    </submittedName>
</protein>
<accession>A0ABZ3FUB9</accession>
<sequence>MESKTIFFLFLWLDDLGTEENLKSFRNNLVILVSKKAPTAAAAFLLPTPAYHVEQHRPQQHHAIPTNVAVDHQS</sequence>
<dbReference type="EMBL" id="CP154792">
    <property type="protein sequence ID" value="XAN13368.1"/>
    <property type="molecule type" value="Genomic_DNA"/>
</dbReference>
<keyword evidence="2" id="KW-1185">Reference proteome</keyword>